<feature type="non-terminal residue" evidence="1">
    <location>
        <position position="1"/>
    </location>
</feature>
<gene>
    <name evidence="1" type="ORF">g.35281</name>
</gene>
<accession>A0A1B6LPC2</accession>
<dbReference type="AlphaFoldDB" id="A0A1B6LPC2"/>
<proteinExistence type="predicted"/>
<protein>
    <submittedName>
        <fullName evidence="1">Uncharacterized protein</fullName>
    </submittedName>
</protein>
<name>A0A1B6LPC2_9HEMI</name>
<dbReference type="EMBL" id="GEBQ01014548">
    <property type="protein sequence ID" value="JAT25429.1"/>
    <property type="molecule type" value="Transcribed_RNA"/>
</dbReference>
<reference evidence="1" key="1">
    <citation type="submission" date="2015-11" db="EMBL/GenBank/DDBJ databases">
        <title>De novo transcriptome assembly of four potential Pierce s Disease insect vectors from Arizona vineyards.</title>
        <authorList>
            <person name="Tassone E.E."/>
        </authorList>
    </citation>
    <scope>NUCLEOTIDE SEQUENCE</scope>
</reference>
<evidence type="ECO:0000313" key="1">
    <source>
        <dbReference type="EMBL" id="JAT25429.1"/>
    </source>
</evidence>
<organism evidence="1">
    <name type="scientific">Graphocephala atropunctata</name>
    <dbReference type="NCBI Taxonomy" id="36148"/>
    <lineage>
        <taxon>Eukaryota</taxon>
        <taxon>Metazoa</taxon>
        <taxon>Ecdysozoa</taxon>
        <taxon>Arthropoda</taxon>
        <taxon>Hexapoda</taxon>
        <taxon>Insecta</taxon>
        <taxon>Pterygota</taxon>
        <taxon>Neoptera</taxon>
        <taxon>Paraneoptera</taxon>
        <taxon>Hemiptera</taxon>
        <taxon>Auchenorrhyncha</taxon>
        <taxon>Membracoidea</taxon>
        <taxon>Cicadellidae</taxon>
        <taxon>Cicadellinae</taxon>
        <taxon>Cicadellini</taxon>
        <taxon>Graphocephala</taxon>
    </lineage>
</organism>
<sequence>CAVPKVCCALVQDVSYAAGQVSCGESRELAHRACMHEESSLCPQENAQYMHQKKGNMQYERKMMALVEGMTKQLLNKVMSRLKTMKWEGSQEMNHLFYCLVLSFLKLIDTVAK</sequence>